<comment type="caution">
    <text evidence="1">The sequence shown here is derived from an EMBL/GenBank/DDBJ whole genome shotgun (WGS) entry which is preliminary data.</text>
</comment>
<name>A0A9D9GVQ9_9BACL</name>
<proteinExistence type="predicted"/>
<accession>A0A9D9GVQ9</accession>
<dbReference type="Proteomes" id="UP000823613">
    <property type="component" value="Unassembled WGS sequence"/>
</dbReference>
<reference evidence="1" key="1">
    <citation type="submission" date="2020-10" db="EMBL/GenBank/DDBJ databases">
        <authorList>
            <person name="Gilroy R."/>
        </authorList>
    </citation>
    <scope>NUCLEOTIDE SEQUENCE</scope>
    <source>
        <strain evidence="1">11159</strain>
    </source>
</reference>
<reference evidence="1" key="2">
    <citation type="journal article" date="2021" name="PeerJ">
        <title>Extensive microbial diversity within the chicken gut microbiome revealed by metagenomics and culture.</title>
        <authorList>
            <person name="Gilroy R."/>
            <person name="Ravi A."/>
            <person name="Getino M."/>
            <person name="Pursley I."/>
            <person name="Horton D.L."/>
            <person name="Alikhan N.F."/>
            <person name="Baker D."/>
            <person name="Gharbi K."/>
            <person name="Hall N."/>
            <person name="Watson M."/>
            <person name="Adriaenssens E.M."/>
            <person name="Foster-Nyarko E."/>
            <person name="Jarju S."/>
            <person name="Secka A."/>
            <person name="Antonio M."/>
            <person name="Oren A."/>
            <person name="Chaudhuri R.R."/>
            <person name="La Ragione R."/>
            <person name="Hildebrand F."/>
            <person name="Pallen M.J."/>
        </authorList>
    </citation>
    <scope>NUCLEOTIDE SEQUENCE</scope>
    <source>
        <strain evidence="1">11159</strain>
    </source>
</reference>
<gene>
    <name evidence="1" type="ORF">IAC58_00065</name>
</gene>
<dbReference type="EMBL" id="JADIMY010000002">
    <property type="protein sequence ID" value="MBO8426951.1"/>
    <property type="molecule type" value="Genomic_DNA"/>
</dbReference>
<organism evidence="1 2">
    <name type="scientific">Candidatus Onthovivens merdipullorum</name>
    <dbReference type="NCBI Taxonomy" id="2840889"/>
    <lineage>
        <taxon>Bacteria</taxon>
        <taxon>Bacillati</taxon>
        <taxon>Bacillota</taxon>
        <taxon>Bacilli</taxon>
        <taxon>Bacillales</taxon>
        <taxon>Candidatus Onthovivens</taxon>
    </lineage>
</organism>
<evidence type="ECO:0000313" key="2">
    <source>
        <dbReference type="Proteomes" id="UP000823613"/>
    </source>
</evidence>
<sequence>MVNKEIEKKIISDIVKRTKNTNTRISLLQSKGYNVKRCYVKTYNKLLGETTMKRKGVLRIIIGRPQNHWYREVYAIDLPL</sequence>
<evidence type="ECO:0000313" key="1">
    <source>
        <dbReference type="EMBL" id="MBO8426951.1"/>
    </source>
</evidence>
<dbReference type="AlphaFoldDB" id="A0A9D9GVQ9"/>
<protein>
    <submittedName>
        <fullName evidence="1">Uncharacterized protein</fullName>
    </submittedName>
</protein>